<name>A0ABR2UJ87_9PEZI</name>
<dbReference type="Pfam" id="PF00975">
    <property type="entry name" value="Thioesterase"/>
    <property type="match status" value="1"/>
</dbReference>
<dbReference type="Gene3D" id="3.40.50.1820">
    <property type="entry name" value="alpha/beta hydrolase"/>
    <property type="match status" value="1"/>
</dbReference>
<feature type="domain" description="Thioesterase" evidence="1">
    <location>
        <begin position="25"/>
        <end position="132"/>
    </location>
</feature>
<sequence>MADDFLGNPALIYEGPDWLPTQRAPLILIHDGGGTTFSYHCLDPTNRPLYGVENAHLHEGGWWDGGIAEMARHYIELIAKALPAGGDIILGGWSLGGILSLEMSHQLATDTSITPKFKVLGIVMIDSVFPKKYSEVPELAKNVPASRIDVSPEEVKAMKLKDKVDLNMLHARAMIQHWELPKWVGTPAPPTILLRAPELVDDTRKTFVDYSRHDSLLGWGPYSEAHGNFIRSVVEIQGHHFSIFQEDYLSNVTAKICAAANSIEEGRF</sequence>
<dbReference type="GO" id="GO:0016787">
    <property type="term" value="F:hydrolase activity"/>
    <property type="evidence" value="ECO:0007669"/>
    <property type="project" value="UniProtKB-KW"/>
</dbReference>
<dbReference type="InterPro" id="IPR029058">
    <property type="entry name" value="AB_hydrolase_fold"/>
</dbReference>
<keyword evidence="3" id="KW-1185">Reference proteome</keyword>
<evidence type="ECO:0000313" key="2">
    <source>
        <dbReference type="EMBL" id="KAK9414692.1"/>
    </source>
</evidence>
<dbReference type="InterPro" id="IPR001031">
    <property type="entry name" value="Thioesterase"/>
</dbReference>
<comment type="caution">
    <text evidence="2">The sequence shown here is derived from an EMBL/GenBank/DDBJ whole genome shotgun (WGS) entry which is preliminary data.</text>
</comment>
<evidence type="ECO:0000259" key="1">
    <source>
        <dbReference type="Pfam" id="PF00975"/>
    </source>
</evidence>
<evidence type="ECO:0000313" key="3">
    <source>
        <dbReference type="Proteomes" id="UP001408356"/>
    </source>
</evidence>
<dbReference type="SUPFAM" id="SSF53474">
    <property type="entry name" value="alpha/beta-Hydrolases"/>
    <property type="match status" value="1"/>
</dbReference>
<gene>
    <name evidence="2" type="ORF">SUNI508_10975</name>
</gene>
<dbReference type="Proteomes" id="UP001408356">
    <property type="component" value="Unassembled WGS sequence"/>
</dbReference>
<keyword evidence="2" id="KW-0378">Hydrolase</keyword>
<reference evidence="2 3" key="1">
    <citation type="journal article" date="2024" name="J. Plant Pathol.">
        <title>Sequence and assembly of the genome of Seiridium unicorne, isolate CBS 538.82, causal agent of cypress canker disease.</title>
        <authorList>
            <person name="Scali E."/>
            <person name="Rocca G.D."/>
            <person name="Danti R."/>
            <person name="Garbelotto M."/>
            <person name="Barberini S."/>
            <person name="Baroncelli R."/>
            <person name="Emiliani G."/>
        </authorList>
    </citation>
    <scope>NUCLEOTIDE SEQUENCE [LARGE SCALE GENOMIC DNA]</scope>
    <source>
        <strain evidence="2 3">BM-138-508</strain>
    </source>
</reference>
<protein>
    <submittedName>
        <fullName evidence="2">Alpha/Beta hydrolase protein</fullName>
    </submittedName>
</protein>
<organism evidence="2 3">
    <name type="scientific">Seiridium unicorne</name>
    <dbReference type="NCBI Taxonomy" id="138068"/>
    <lineage>
        <taxon>Eukaryota</taxon>
        <taxon>Fungi</taxon>
        <taxon>Dikarya</taxon>
        <taxon>Ascomycota</taxon>
        <taxon>Pezizomycotina</taxon>
        <taxon>Sordariomycetes</taxon>
        <taxon>Xylariomycetidae</taxon>
        <taxon>Amphisphaeriales</taxon>
        <taxon>Sporocadaceae</taxon>
        <taxon>Seiridium</taxon>
    </lineage>
</organism>
<dbReference type="EMBL" id="JARVKF010000423">
    <property type="protein sequence ID" value="KAK9414692.1"/>
    <property type="molecule type" value="Genomic_DNA"/>
</dbReference>
<proteinExistence type="predicted"/>
<accession>A0ABR2UJ87</accession>